<dbReference type="Pfam" id="PF02518">
    <property type="entry name" value="HATPase_c"/>
    <property type="match status" value="1"/>
</dbReference>
<dbReference type="Gene3D" id="3.30.565.10">
    <property type="entry name" value="Histidine kinase-like ATPase, C-terminal domain"/>
    <property type="match status" value="1"/>
</dbReference>
<dbReference type="PANTHER" id="PTHR45436">
    <property type="entry name" value="SENSOR HISTIDINE KINASE YKOH"/>
    <property type="match status" value="1"/>
</dbReference>
<dbReference type="AlphaFoldDB" id="A0A6J5YHR8"/>
<evidence type="ECO:0000259" key="13">
    <source>
        <dbReference type="PROSITE" id="PS50885"/>
    </source>
</evidence>
<organism evidence="14">
    <name type="scientific">freshwater metagenome</name>
    <dbReference type="NCBI Taxonomy" id="449393"/>
    <lineage>
        <taxon>unclassified sequences</taxon>
        <taxon>metagenomes</taxon>
        <taxon>ecological metagenomes</taxon>
    </lineage>
</organism>
<evidence type="ECO:0000256" key="6">
    <source>
        <dbReference type="ARBA" id="ARBA00022692"/>
    </source>
</evidence>
<dbReference type="InterPro" id="IPR003661">
    <property type="entry name" value="HisK_dim/P_dom"/>
</dbReference>
<dbReference type="PRINTS" id="PR00344">
    <property type="entry name" value="BCTRLSENSOR"/>
</dbReference>
<dbReference type="InterPro" id="IPR036097">
    <property type="entry name" value="HisK_dim/P_sf"/>
</dbReference>
<evidence type="ECO:0000256" key="8">
    <source>
        <dbReference type="ARBA" id="ARBA00022989"/>
    </source>
</evidence>
<keyword evidence="6 11" id="KW-0812">Transmembrane</keyword>
<keyword evidence="7" id="KW-0418">Kinase</keyword>
<protein>
    <recommendedName>
        <fullName evidence="3">histidine kinase</fullName>
        <ecNumber evidence="3">2.7.13.3</ecNumber>
    </recommendedName>
</protein>
<dbReference type="InterPro" id="IPR050428">
    <property type="entry name" value="TCS_sensor_his_kinase"/>
</dbReference>
<dbReference type="GO" id="GO:0005886">
    <property type="term" value="C:plasma membrane"/>
    <property type="evidence" value="ECO:0007669"/>
    <property type="project" value="TreeGrafter"/>
</dbReference>
<feature type="domain" description="Histidine kinase" evidence="12">
    <location>
        <begin position="245"/>
        <end position="450"/>
    </location>
</feature>
<dbReference type="Pfam" id="PF00672">
    <property type="entry name" value="HAMP"/>
    <property type="match status" value="1"/>
</dbReference>
<dbReference type="CDD" id="cd00082">
    <property type="entry name" value="HisKA"/>
    <property type="match status" value="1"/>
</dbReference>
<keyword evidence="9" id="KW-0902">Two-component regulatory system</keyword>
<dbReference type="InterPro" id="IPR004358">
    <property type="entry name" value="Sig_transdc_His_kin-like_C"/>
</dbReference>
<evidence type="ECO:0000256" key="10">
    <source>
        <dbReference type="ARBA" id="ARBA00023136"/>
    </source>
</evidence>
<dbReference type="PANTHER" id="PTHR45436:SF5">
    <property type="entry name" value="SENSOR HISTIDINE KINASE TRCS"/>
    <property type="match status" value="1"/>
</dbReference>
<dbReference type="CDD" id="cd00075">
    <property type="entry name" value="HATPase"/>
    <property type="match status" value="1"/>
</dbReference>
<accession>A0A6J5YHR8</accession>
<keyword evidence="5" id="KW-0808">Transferase</keyword>
<keyword evidence="4" id="KW-0597">Phosphoprotein</keyword>
<dbReference type="InterPro" id="IPR005467">
    <property type="entry name" value="His_kinase_dom"/>
</dbReference>
<dbReference type="SUPFAM" id="SSF158472">
    <property type="entry name" value="HAMP domain-like"/>
    <property type="match status" value="1"/>
</dbReference>
<dbReference type="CDD" id="cd06225">
    <property type="entry name" value="HAMP"/>
    <property type="match status" value="1"/>
</dbReference>
<dbReference type="EC" id="2.7.13.3" evidence="3"/>
<dbReference type="SMART" id="SM00388">
    <property type="entry name" value="HisKA"/>
    <property type="match status" value="1"/>
</dbReference>
<keyword evidence="8 11" id="KW-1133">Transmembrane helix</keyword>
<evidence type="ECO:0000256" key="9">
    <source>
        <dbReference type="ARBA" id="ARBA00023012"/>
    </source>
</evidence>
<dbReference type="InterPro" id="IPR036890">
    <property type="entry name" value="HATPase_C_sf"/>
</dbReference>
<evidence type="ECO:0000256" key="5">
    <source>
        <dbReference type="ARBA" id="ARBA00022679"/>
    </source>
</evidence>
<dbReference type="GO" id="GO:0000155">
    <property type="term" value="F:phosphorelay sensor kinase activity"/>
    <property type="evidence" value="ECO:0007669"/>
    <property type="project" value="InterPro"/>
</dbReference>
<evidence type="ECO:0000256" key="2">
    <source>
        <dbReference type="ARBA" id="ARBA00004370"/>
    </source>
</evidence>
<name>A0A6J5YHR8_9ZZZZ</name>
<proteinExistence type="predicted"/>
<comment type="catalytic activity">
    <reaction evidence="1">
        <text>ATP + protein L-histidine = ADP + protein N-phospho-L-histidine.</text>
        <dbReference type="EC" id="2.7.13.3"/>
    </reaction>
</comment>
<keyword evidence="10 11" id="KW-0472">Membrane</keyword>
<evidence type="ECO:0000256" key="1">
    <source>
        <dbReference type="ARBA" id="ARBA00000085"/>
    </source>
</evidence>
<feature type="domain" description="HAMP" evidence="13">
    <location>
        <begin position="184"/>
        <end position="237"/>
    </location>
</feature>
<dbReference type="SUPFAM" id="SSF47384">
    <property type="entry name" value="Homodimeric domain of signal transducing histidine kinase"/>
    <property type="match status" value="1"/>
</dbReference>
<evidence type="ECO:0000313" key="14">
    <source>
        <dbReference type="EMBL" id="CAB4324097.1"/>
    </source>
</evidence>
<dbReference type="InterPro" id="IPR003660">
    <property type="entry name" value="HAMP_dom"/>
</dbReference>
<dbReference type="Gene3D" id="1.10.287.130">
    <property type="match status" value="1"/>
</dbReference>
<dbReference type="SMART" id="SM00387">
    <property type="entry name" value="HATPase_c"/>
    <property type="match status" value="1"/>
</dbReference>
<dbReference type="Gene3D" id="6.10.340.10">
    <property type="match status" value="1"/>
</dbReference>
<dbReference type="InterPro" id="IPR003594">
    <property type="entry name" value="HATPase_dom"/>
</dbReference>
<reference evidence="14" key="1">
    <citation type="submission" date="2020-05" db="EMBL/GenBank/DDBJ databases">
        <authorList>
            <person name="Chiriac C."/>
            <person name="Salcher M."/>
            <person name="Ghai R."/>
            <person name="Kavagutti S V."/>
        </authorList>
    </citation>
    <scope>NUCLEOTIDE SEQUENCE</scope>
</reference>
<comment type="subcellular location">
    <subcellularLocation>
        <location evidence="2">Membrane</location>
    </subcellularLocation>
</comment>
<dbReference type="PROSITE" id="PS50109">
    <property type="entry name" value="HIS_KIN"/>
    <property type="match status" value="1"/>
</dbReference>
<evidence type="ECO:0000256" key="11">
    <source>
        <dbReference type="SAM" id="Phobius"/>
    </source>
</evidence>
<feature type="transmembrane region" description="Helical" evidence="11">
    <location>
        <begin position="162"/>
        <end position="183"/>
    </location>
</feature>
<dbReference type="Pfam" id="PF00512">
    <property type="entry name" value="HisKA"/>
    <property type="match status" value="1"/>
</dbReference>
<evidence type="ECO:0000259" key="12">
    <source>
        <dbReference type="PROSITE" id="PS50109"/>
    </source>
</evidence>
<gene>
    <name evidence="14" type="ORF">UFOPK1392_01861</name>
</gene>
<dbReference type="SMART" id="SM00304">
    <property type="entry name" value="HAMP"/>
    <property type="match status" value="1"/>
</dbReference>
<dbReference type="PROSITE" id="PS50885">
    <property type="entry name" value="HAMP"/>
    <property type="match status" value="1"/>
</dbReference>
<dbReference type="SUPFAM" id="SSF55874">
    <property type="entry name" value="ATPase domain of HSP90 chaperone/DNA topoisomerase II/histidine kinase"/>
    <property type="match status" value="1"/>
</dbReference>
<sequence length="457" mass="48293">MTLRVRIAVALAVLAGLAAVVVAFTAFVTTDQRVRAEVDSYLDSYGQRFQDRDGRDAGALCGRRGPNQNPGGPRIGDDGVEGVAFQCISPAGVAVASVGSVALPVDAEDQVLARSGGGVRTRTVQVDSHTYRVQTVALPAGGAVQIARDYGESQRVLDGLRWWLLLVAAATAALGAGAGWLIARRATEPLVQLTDAAEEVATTGRLDVPIPVSGNDEPGRLGRAFATMLGALGRSREQQQQLVQDAGHELRTPLTSLRTNVETLQRYESLPEETRRSILNDLEAETRELGALVDELVQLATDTYDDEPEQLVALDQLVERATERVRRRTGREILTNISSCSVIGRPRDLARAVSNLLENAAKFSDAPAPIEITLAAGVVTVRDHGPGVPLADRAHIFERFYRSAGARALPGSGLGLAIVEQTAVSHGGSIRVEDADGGGAAFVLSLPTVAPSDGGLI</sequence>
<evidence type="ECO:0000256" key="3">
    <source>
        <dbReference type="ARBA" id="ARBA00012438"/>
    </source>
</evidence>
<dbReference type="EMBL" id="CAEMXZ010000102">
    <property type="protein sequence ID" value="CAB4324097.1"/>
    <property type="molecule type" value="Genomic_DNA"/>
</dbReference>
<evidence type="ECO:0000256" key="4">
    <source>
        <dbReference type="ARBA" id="ARBA00022553"/>
    </source>
</evidence>
<evidence type="ECO:0000256" key="7">
    <source>
        <dbReference type="ARBA" id="ARBA00022777"/>
    </source>
</evidence>